<proteinExistence type="predicted"/>
<evidence type="ECO:0000313" key="1">
    <source>
        <dbReference type="EMBL" id="GMU09072.1"/>
    </source>
</evidence>
<comment type="caution">
    <text evidence="1">The sequence shown here is derived from an EMBL/GenBank/DDBJ whole genome shotgun (WGS) entry which is preliminary data.</text>
</comment>
<dbReference type="EMBL" id="BTTX01000005">
    <property type="protein sequence ID" value="GMU09072.1"/>
    <property type="molecule type" value="Genomic_DNA"/>
</dbReference>
<evidence type="ECO:0000313" key="2">
    <source>
        <dbReference type="Proteomes" id="UP001342631"/>
    </source>
</evidence>
<dbReference type="RefSeq" id="WP_338279954.1">
    <property type="nucleotide sequence ID" value="NZ_BTTX01000005.1"/>
</dbReference>
<dbReference type="Proteomes" id="UP001342631">
    <property type="component" value="Unassembled WGS sequence"/>
</dbReference>
<name>A0ABQ6QYF9_9BACT</name>
<accession>A0ABQ6QYF9</accession>
<gene>
    <name evidence="1" type="ORF">ASNO1_53250</name>
</gene>
<evidence type="ECO:0008006" key="3">
    <source>
        <dbReference type="Google" id="ProtNLM"/>
    </source>
</evidence>
<reference evidence="1 2" key="1">
    <citation type="journal article" date="2024" name="Arch. Microbiol.">
        <title>Corallococcus caeni sp. nov., a novel myxobacterium isolated from activated sludge.</title>
        <authorList>
            <person name="Tomita S."/>
            <person name="Nakai R."/>
            <person name="Kuroda K."/>
            <person name="Kurashita H."/>
            <person name="Hatamoto M."/>
            <person name="Yamaguchi T."/>
            <person name="Narihiro T."/>
        </authorList>
    </citation>
    <scope>NUCLEOTIDE SEQUENCE [LARGE SCALE GENOMIC DNA]</scope>
    <source>
        <strain evidence="1 2">NO1</strain>
    </source>
</reference>
<keyword evidence="2" id="KW-1185">Reference proteome</keyword>
<organism evidence="1 2">
    <name type="scientific">Corallococcus caeni</name>
    <dbReference type="NCBI Taxonomy" id="3082388"/>
    <lineage>
        <taxon>Bacteria</taxon>
        <taxon>Pseudomonadati</taxon>
        <taxon>Myxococcota</taxon>
        <taxon>Myxococcia</taxon>
        <taxon>Myxococcales</taxon>
        <taxon>Cystobacterineae</taxon>
        <taxon>Myxococcaceae</taxon>
        <taxon>Corallococcus</taxon>
    </lineage>
</organism>
<protein>
    <recommendedName>
        <fullName evidence="3">GIY-YIG nuclease family protein</fullName>
    </recommendedName>
</protein>
<sequence length="125" mass="14097">MTRDLYLRAAGVGGDWVRGAHLRAIRLELTKRANAGVGIYFCCDAQGQLRYIGSAVRPESAHGVGARLHEHPLSRRANWTSAWILPLKNETPRDVVHIIEGRLITIFDPPDNRRRHTPRAVRRCA</sequence>